<dbReference type="EMBL" id="JAMKFE010000014">
    <property type="protein sequence ID" value="MCM5681753.1"/>
    <property type="molecule type" value="Genomic_DNA"/>
</dbReference>
<keyword evidence="2" id="KW-0732">Signal</keyword>
<accession>A0ABT0YVC4</accession>
<dbReference type="Gene3D" id="1.20.1600.10">
    <property type="entry name" value="Outer membrane efflux proteins (OEP)"/>
    <property type="match status" value="1"/>
</dbReference>
<evidence type="ECO:0000256" key="1">
    <source>
        <dbReference type="ARBA" id="ARBA00007613"/>
    </source>
</evidence>
<keyword evidence="2" id="KW-1134">Transmembrane beta strand</keyword>
<gene>
    <name evidence="4" type="ORF">M8A51_19675</name>
</gene>
<evidence type="ECO:0000313" key="4">
    <source>
        <dbReference type="EMBL" id="MCM5681753.1"/>
    </source>
</evidence>
<evidence type="ECO:0000256" key="2">
    <source>
        <dbReference type="RuleBase" id="RU362097"/>
    </source>
</evidence>
<feature type="chain" id="PRO_5044979142" evidence="2">
    <location>
        <begin position="29"/>
        <end position="462"/>
    </location>
</feature>
<keyword evidence="2" id="KW-0564">Palmitate</keyword>
<dbReference type="PANTHER" id="PTHR30203">
    <property type="entry name" value="OUTER MEMBRANE CATION EFFLUX PROTEIN"/>
    <property type="match status" value="1"/>
</dbReference>
<dbReference type="SUPFAM" id="SSF56954">
    <property type="entry name" value="Outer membrane efflux proteins (OEP)"/>
    <property type="match status" value="1"/>
</dbReference>
<dbReference type="RefSeq" id="WP_251780236.1">
    <property type="nucleotide sequence ID" value="NZ_JAMKFE010000014.1"/>
</dbReference>
<dbReference type="InterPro" id="IPR010131">
    <property type="entry name" value="MdtP/NodT-like"/>
</dbReference>
<comment type="similarity">
    <text evidence="1 2">Belongs to the outer membrane factor (OMF) (TC 1.B.17) family.</text>
</comment>
<keyword evidence="2" id="KW-0472">Membrane</keyword>
<evidence type="ECO:0000313" key="5">
    <source>
        <dbReference type="Proteomes" id="UP001165541"/>
    </source>
</evidence>
<dbReference type="InterPro" id="IPR003423">
    <property type="entry name" value="OMP_efflux"/>
</dbReference>
<dbReference type="Pfam" id="PF02321">
    <property type="entry name" value="OEP"/>
    <property type="match status" value="2"/>
</dbReference>
<sequence length="462" mass="49127">MGSSPLRLATLALALAMAGCSTMRTPYATPAADVPAAWSTPASSAATAAPPDRWWTAFGDTTLDTLVDTALARNNDLAAAALDVRRAQLQAGLTQQGQRPALSGSVSAQRQRQLDGSGATSRSHGASLGVSYEVDLWGRLASQTDAAQWEAAATEQDLQTATLSLAATVARLYWQLGYLNQRVASAEASVAYAERTQELVGQQYRAGAVSSLEVNEAAQAVAAQRAALSSLQQQRTETRHALTLLFDTAPGGAVPAQWLPQEPQAMPGFALPEVAAGLPAELLGRRPDLRAAEARLRSLLADADATRASYYPTLSLTGGLGSASTALVSLLSNPYAVLGAGITLPFLQVQQRKLDNELARTNYEQAVITFRQSLYTALGEVENALSARTELARQGERLAQALQAAREVERLYEVRYRNGAVPLKTWLDAQESRRNAEDALAENRLEQLNNQAALYLALGGSA</sequence>
<dbReference type="Proteomes" id="UP001165541">
    <property type="component" value="Unassembled WGS sequence"/>
</dbReference>
<proteinExistence type="inferred from homology"/>
<dbReference type="PROSITE" id="PS51257">
    <property type="entry name" value="PROKAR_LIPOPROTEIN"/>
    <property type="match status" value="1"/>
</dbReference>
<dbReference type="Gene3D" id="2.20.200.10">
    <property type="entry name" value="Outer membrane efflux proteins (OEP)"/>
    <property type="match status" value="1"/>
</dbReference>
<organism evidence="4 5">
    <name type="scientific">Caldimonas mangrovi</name>
    <dbReference type="NCBI Taxonomy" id="2944811"/>
    <lineage>
        <taxon>Bacteria</taxon>
        <taxon>Pseudomonadati</taxon>
        <taxon>Pseudomonadota</taxon>
        <taxon>Betaproteobacteria</taxon>
        <taxon>Burkholderiales</taxon>
        <taxon>Sphaerotilaceae</taxon>
        <taxon>Caldimonas</taxon>
    </lineage>
</organism>
<dbReference type="NCBIfam" id="TIGR01845">
    <property type="entry name" value="outer_NodT"/>
    <property type="match status" value="1"/>
</dbReference>
<keyword evidence="2" id="KW-0449">Lipoprotein</keyword>
<feature type="region of interest" description="Disordered" evidence="3">
    <location>
        <begin position="93"/>
        <end position="125"/>
    </location>
</feature>
<comment type="subcellular location">
    <subcellularLocation>
        <location evidence="2">Cell membrane</location>
        <topology evidence="2">Lipid-anchor</topology>
    </subcellularLocation>
</comment>
<name>A0ABT0YVC4_9BURK</name>
<keyword evidence="5" id="KW-1185">Reference proteome</keyword>
<evidence type="ECO:0000256" key="3">
    <source>
        <dbReference type="SAM" id="MobiDB-lite"/>
    </source>
</evidence>
<dbReference type="PANTHER" id="PTHR30203:SF32">
    <property type="entry name" value="CATION EFFLUX SYSTEM PROTEIN CUSC"/>
    <property type="match status" value="1"/>
</dbReference>
<comment type="caution">
    <text evidence="4">The sequence shown here is derived from an EMBL/GenBank/DDBJ whole genome shotgun (WGS) entry which is preliminary data.</text>
</comment>
<protein>
    <submittedName>
        <fullName evidence="4">Efflux transporter outer membrane subunit</fullName>
    </submittedName>
</protein>
<feature type="signal peptide" evidence="2">
    <location>
        <begin position="1"/>
        <end position="28"/>
    </location>
</feature>
<keyword evidence="2" id="KW-0812">Transmembrane</keyword>
<reference evidence="4" key="1">
    <citation type="submission" date="2022-05" db="EMBL/GenBank/DDBJ databases">
        <title>Schlegelella sp. nov., isolated from mangrove soil.</title>
        <authorList>
            <person name="Liu Y."/>
            <person name="Ge X."/>
            <person name="Liu W."/>
        </authorList>
    </citation>
    <scope>NUCLEOTIDE SEQUENCE</scope>
    <source>
        <strain evidence="4">S2-27</strain>
    </source>
</reference>